<evidence type="ECO:0000313" key="2">
    <source>
        <dbReference type="Proteomes" id="UP000603227"/>
    </source>
</evidence>
<protein>
    <submittedName>
        <fullName evidence="1">Uncharacterized protein</fullName>
    </submittedName>
</protein>
<name>A0A919GCS8_9ACTN</name>
<proteinExistence type="predicted"/>
<sequence>MTGVSVQRGDRVTVRFISGNGHGHDPVVGPAGDGTLQLGMTDAAGACSQDNKRTMTVQVSVTRQG</sequence>
<comment type="caution">
    <text evidence="1">The sequence shown here is derived from an EMBL/GenBank/DDBJ whole genome shotgun (WGS) entry which is preliminary data.</text>
</comment>
<gene>
    <name evidence="1" type="ORF">GCM10017771_03970</name>
</gene>
<accession>A0A919GCS8</accession>
<dbReference type="Proteomes" id="UP000603227">
    <property type="component" value="Unassembled WGS sequence"/>
</dbReference>
<reference evidence="1" key="2">
    <citation type="submission" date="2020-09" db="EMBL/GenBank/DDBJ databases">
        <authorList>
            <person name="Sun Q."/>
            <person name="Zhou Y."/>
        </authorList>
    </citation>
    <scope>NUCLEOTIDE SEQUENCE</scope>
    <source>
        <strain evidence="1">CGMCC 4.7403</strain>
    </source>
</reference>
<reference evidence="1" key="1">
    <citation type="journal article" date="2014" name="Int. J. Syst. Evol. Microbiol.">
        <title>Complete genome sequence of Corynebacterium casei LMG S-19264T (=DSM 44701T), isolated from a smear-ripened cheese.</title>
        <authorList>
            <consortium name="US DOE Joint Genome Institute (JGI-PGF)"/>
            <person name="Walter F."/>
            <person name="Albersmeier A."/>
            <person name="Kalinowski J."/>
            <person name="Ruckert C."/>
        </authorList>
    </citation>
    <scope>NUCLEOTIDE SEQUENCE</scope>
    <source>
        <strain evidence="1">CGMCC 4.7403</strain>
    </source>
</reference>
<dbReference type="AlphaFoldDB" id="A0A919GCS8"/>
<keyword evidence="2" id="KW-1185">Reference proteome</keyword>
<organism evidence="1 2">
    <name type="scientific">Streptomyces capitiformicae</name>
    <dbReference type="NCBI Taxonomy" id="2014920"/>
    <lineage>
        <taxon>Bacteria</taxon>
        <taxon>Bacillati</taxon>
        <taxon>Actinomycetota</taxon>
        <taxon>Actinomycetes</taxon>
        <taxon>Kitasatosporales</taxon>
        <taxon>Streptomycetaceae</taxon>
        <taxon>Streptomyces</taxon>
    </lineage>
</organism>
<dbReference type="EMBL" id="BNAT01000001">
    <property type="protein sequence ID" value="GHH81615.1"/>
    <property type="molecule type" value="Genomic_DNA"/>
</dbReference>
<evidence type="ECO:0000313" key="1">
    <source>
        <dbReference type="EMBL" id="GHH81615.1"/>
    </source>
</evidence>